<feature type="chain" id="PRO_5002772703" description="MtrB/PioB family decaheme-associated outer membrane protein" evidence="1">
    <location>
        <begin position="22"/>
        <end position="676"/>
    </location>
</feature>
<evidence type="ECO:0000313" key="3">
    <source>
        <dbReference type="Proteomes" id="UP000007013"/>
    </source>
</evidence>
<keyword evidence="3" id="KW-1185">Reference proteome</keyword>
<organism evidence="2 3">
    <name type="scientific">Opitutus terrae (strain DSM 11246 / JCM 15787 / PB90-1)</name>
    <dbReference type="NCBI Taxonomy" id="452637"/>
    <lineage>
        <taxon>Bacteria</taxon>
        <taxon>Pseudomonadati</taxon>
        <taxon>Verrucomicrobiota</taxon>
        <taxon>Opitutia</taxon>
        <taxon>Opitutales</taxon>
        <taxon>Opitutaceae</taxon>
        <taxon>Opitutus</taxon>
    </lineage>
</organism>
<evidence type="ECO:0000313" key="2">
    <source>
        <dbReference type="EMBL" id="ACB75864.1"/>
    </source>
</evidence>
<dbReference type="SUPFAM" id="SSF56935">
    <property type="entry name" value="Porins"/>
    <property type="match status" value="1"/>
</dbReference>
<sequence length="676" mass="76894">MQRFRSSLILATLLAPAALLAQTVTTSGTVSVSAGGTLLEGNRAAYQRTVQHAKQGFAGIEDFNLTREAEDSVFKFDARLLPGDEDYRVSFRFDKTDRFYIEGGYEQFRVWYNGGGGYFRPRGMAFTLFDEDLSLDRTRAWLEAGVYLPNQILLRARYEHRARNGTKDSTMWGDSNAPAPYGTRNITPSLMDLNETTNTFSVDIGNTTQEDQKWNVGGRVSETKIDDKRYSRRRPFDSGGDRIITTKDESSNDLYAAHGFYLRKVNDQLTVSGGALITKLDTVIEGSRIYGQSYDPVYDPNYARRQQRDEGFYNLEGKADVKQTVLNLNAVYTPRKDWSIRPSIRFENRRDEATDEFVEINTGPAPAVAPILEALEGENDKDWSEFTEEIEVRYTGKPNWTFNGTAEWLQGTGNLEEMLGEAGVFAINRDVDLDRFVQKYSFGANWYAKPGLTFAAQYYYKGSMADYGLTRDNTPPYGGDRYPSYIIDQDFETHDVNVRVTWRPVTQLNLVTRYDHQESKVTNVMAGLGKSPSGDYSSDIISQNVTWSPTARLFVTGSVNARYDQLATPAYPFVQNGDNNSINGSLGAGYVVSQKDDVFVDYHWFDADNYIDNSRTSLPFGLTDTQNAFYVTWVRRQTEQMIYTVKYGYVTNDDYTYGRRNDFEAHVLYAKVQYRF</sequence>
<dbReference type="EMBL" id="CP001032">
    <property type="protein sequence ID" value="ACB75864.1"/>
    <property type="molecule type" value="Genomic_DNA"/>
</dbReference>
<name>B1ZTY2_OPITP</name>
<reference evidence="2 3" key="1">
    <citation type="journal article" date="2011" name="J. Bacteriol.">
        <title>Genome sequence of the verrucomicrobium Opitutus terrae PB90-1, an abundant inhabitant of rice paddy soil ecosystems.</title>
        <authorList>
            <person name="van Passel M.W."/>
            <person name="Kant R."/>
            <person name="Palva A."/>
            <person name="Copeland A."/>
            <person name="Lucas S."/>
            <person name="Lapidus A."/>
            <person name="Glavina del Rio T."/>
            <person name="Pitluck S."/>
            <person name="Goltsman E."/>
            <person name="Clum A."/>
            <person name="Sun H."/>
            <person name="Schmutz J."/>
            <person name="Larimer F.W."/>
            <person name="Land M.L."/>
            <person name="Hauser L."/>
            <person name="Kyrpides N."/>
            <person name="Mikhailova N."/>
            <person name="Richardson P.P."/>
            <person name="Janssen P.H."/>
            <person name="de Vos W.M."/>
            <person name="Smidt H."/>
        </authorList>
    </citation>
    <scope>NUCLEOTIDE SEQUENCE [LARGE SCALE GENOMIC DNA]</scope>
    <source>
        <strain evidence="3">DSM 11246 / JCM 15787 / PB90-1</strain>
    </source>
</reference>
<dbReference type="AlphaFoldDB" id="B1ZTY2"/>
<dbReference type="KEGG" id="ote:Oter_2582"/>
<evidence type="ECO:0000256" key="1">
    <source>
        <dbReference type="SAM" id="SignalP"/>
    </source>
</evidence>
<dbReference type="Proteomes" id="UP000007013">
    <property type="component" value="Chromosome"/>
</dbReference>
<evidence type="ECO:0008006" key="4">
    <source>
        <dbReference type="Google" id="ProtNLM"/>
    </source>
</evidence>
<feature type="signal peptide" evidence="1">
    <location>
        <begin position="1"/>
        <end position="21"/>
    </location>
</feature>
<gene>
    <name evidence="2" type="ordered locus">Oter_2582</name>
</gene>
<proteinExistence type="predicted"/>
<dbReference type="OrthoDB" id="184993at2"/>
<keyword evidence="1" id="KW-0732">Signal</keyword>
<dbReference type="RefSeq" id="WP_012375399.1">
    <property type="nucleotide sequence ID" value="NC_010571.1"/>
</dbReference>
<dbReference type="HOGENOM" id="CLU_406437_0_0_0"/>
<accession>B1ZTY2</accession>
<protein>
    <recommendedName>
        <fullName evidence="4">MtrB/PioB family decaheme-associated outer membrane protein</fullName>
    </recommendedName>
</protein>
<dbReference type="TCDB" id="1.B.14.18.1">
    <property type="family name" value="the outer membrane receptor (omr) family"/>
</dbReference>